<keyword evidence="3" id="KW-1185">Reference proteome</keyword>
<dbReference type="Pfam" id="PF00657">
    <property type="entry name" value="Lipase_GDSL"/>
    <property type="match status" value="1"/>
</dbReference>
<protein>
    <submittedName>
        <fullName evidence="2">GDSL esterase/lipase</fullName>
    </submittedName>
</protein>
<name>A0A3L6T5N4_PANMI</name>
<proteinExistence type="inferred from homology"/>
<dbReference type="Gene3D" id="3.40.50.1110">
    <property type="entry name" value="SGNH hydrolase"/>
    <property type="match status" value="1"/>
</dbReference>
<dbReference type="InterPro" id="IPR036514">
    <property type="entry name" value="SGNH_hydro_sf"/>
</dbReference>
<dbReference type="AlphaFoldDB" id="A0A3L6T5N4"/>
<dbReference type="Proteomes" id="UP000275267">
    <property type="component" value="Unassembled WGS sequence"/>
</dbReference>
<evidence type="ECO:0000313" key="2">
    <source>
        <dbReference type="EMBL" id="RLN31206.1"/>
    </source>
</evidence>
<gene>
    <name evidence="2" type="ORF">C2845_PM05G08400</name>
</gene>
<dbReference type="GO" id="GO:0016788">
    <property type="term" value="F:hydrolase activity, acting on ester bonds"/>
    <property type="evidence" value="ECO:0007669"/>
    <property type="project" value="InterPro"/>
</dbReference>
<sequence>MSQDDALDHSVFELKIMNICAQIWSTRRGCRLSVAKGASEADEIIAGALYYFSIGNNDIGVNYFLLPQRRAQFSPPEYAAFLVGIAGAAVREVYRLGWRKVQLTGVLPVGCVPATRTVNLHRPGECMEDFNQFALLFTAELKAASKLNGELSGARVIYSDMYNLVATIIANPLKYGLENVAQGCCGTGLIEVSFLCVLDEPLTCEDTDKYVFFDSVHPTERIYKMEATQMLNTSLAAFL</sequence>
<dbReference type="OrthoDB" id="1600564at2759"/>
<dbReference type="InterPro" id="IPR001087">
    <property type="entry name" value="GDSL"/>
</dbReference>
<dbReference type="STRING" id="4540.A0A3L6T5N4"/>
<dbReference type="InterPro" id="IPR050592">
    <property type="entry name" value="GDSL_lipolytic_enzyme"/>
</dbReference>
<accession>A0A3L6T5N4</accession>
<evidence type="ECO:0000313" key="3">
    <source>
        <dbReference type="Proteomes" id="UP000275267"/>
    </source>
</evidence>
<comment type="similarity">
    <text evidence="1">Belongs to the 'GDSL' lipolytic enzyme family.</text>
</comment>
<comment type="caution">
    <text evidence="2">The sequence shown here is derived from an EMBL/GenBank/DDBJ whole genome shotgun (WGS) entry which is preliminary data.</text>
</comment>
<dbReference type="PANTHER" id="PTHR45642">
    <property type="entry name" value="GDSL ESTERASE/LIPASE EXL3"/>
    <property type="match status" value="1"/>
</dbReference>
<dbReference type="EMBL" id="PQIB02000003">
    <property type="protein sequence ID" value="RLN31206.1"/>
    <property type="molecule type" value="Genomic_DNA"/>
</dbReference>
<organism evidence="2 3">
    <name type="scientific">Panicum miliaceum</name>
    <name type="common">Proso millet</name>
    <name type="synonym">Broomcorn millet</name>
    <dbReference type="NCBI Taxonomy" id="4540"/>
    <lineage>
        <taxon>Eukaryota</taxon>
        <taxon>Viridiplantae</taxon>
        <taxon>Streptophyta</taxon>
        <taxon>Embryophyta</taxon>
        <taxon>Tracheophyta</taxon>
        <taxon>Spermatophyta</taxon>
        <taxon>Magnoliopsida</taxon>
        <taxon>Liliopsida</taxon>
        <taxon>Poales</taxon>
        <taxon>Poaceae</taxon>
        <taxon>PACMAD clade</taxon>
        <taxon>Panicoideae</taxon>
        <taxon>Panicodae</taxon>
        <taxon>Paniceae</taxon>
        <taxon>Panicinae</taxon>
        <taxon>Panicum</taxon>
        <taxon>Panicum sect. Panicum</taxon>
    </lineage>
</organism>
<dbReference type="PANTHER" id="PTHR45642:SF154">
    <property type="entry name" value="OS09G0132200 PROTEIN"/>
    <property type="match status" value="1"/>
</dbReference>
<reference evidence="3" key="1">
    <citation type="journal article" date="2019" name="Nat. Commun.">
        <title>The genome of broomcorn millet.</title>
        <authorList>
            <person name="Zou C."/>
            <person name="Miki D."/>
            <person name="Li D."/>
            <person name="Tang Q."/>
            <person name="Xiao L."/>
            <person name="Rajput S."/>
            <person name="Deng P."/>
            <person name="Jia W."/>
            <person name="Huang R."/>
            <person name="Zhang M."/>
            <person name="Sun Y."/>
            <person name="Hu J."/>
            <person name="Fu X."/>
            <person name="Schnable P.S."/>
            <person name="Li F."/>
            <person name="Zhang H."/>
            <person name="Feng B."/>
            <person name="Zhu X."/>
            <person name="Liu R."/>
            <person name="Schnable J.C."/>
            <person name="Zhu J.-K."/>
            <person name="Zhang H."/>
        </authorList>
    </citation>
    <scope>NUCLEOTIDE SEQUENCE [LARGE SCALE GENOMIC DNA]</scope>
</reference>
<evidence type="ECO:0000256" key="1">
    <source>
        <dbReference type="ARBA" id="ARBA00008668"/>
    </source>
</evidence>